<sequence>MALSLCNSKSPTHFQIQHSQPILFLFLLFPFANSISFNFPNFNPNDPDIYYQGDASEASGVIQLTKNQADGSLSFSVGRATYAQAMHLWDSETGNLTDFNTQFSFNINALDLDTSGDGLAFFLSPFDATIPDNSSGGCLGLFDNFLAFNHTNNQIVAIEFDTFQNPWDPSSNHVGIDVNSIVSVVNVTLNTSMNNGITANAWVNYNSTTTTLSVYLTYAENPVFQGNYTLSYVVNLTKVLPEWVSVGFSAATGASIEIHNIVSWSFNSTLGGSYNSPPGGSNNSTSGPSPPPSPSNISTLAPPPPSTGMGHKMNPRLVVGLAVIIGTLSCGVGLFWLMKWQKINSRGNNEMGVDASTDDDDDFEKGTGPRRFTFRELSHATNNFFEGGKLGQGGFGGVYKGVLSGTQEEIAVKRISKGSKQGKKEYKSEVKTISRLRHRNLVQLIGWCHEQGEFLLIYEFMPNGSLDNHLFDGKSKLRWTVRYKIALGLASAILYLHEEWEQCVVHRDIKSSNIMLDSNYNAKLGDFGLARLVDHELGLETTIMAGTMGYLAPECVSTGKASKESDVFSFGIVALEIACGRKPVERNRNLGQVVLLEWVWSLYGKGRLFEAVDKDLTMEYDKHQVERLMLVGLWCCYPDFQLRPSIRQAINSLKFEAPLPVLPSQMPVWNGNNFKNLERLCWQACFYAVVWSFWLARNEIVFENKNMDKEEIVDLAKTRKAPGLKGNTSLVDMFIATIKVLEMMFEKGSSNSIRGEAKGALLAMKSFEFILILHLMQRIMEITDLLCQALQHKSLDIINAMDLVFTTKTLLHTLREEGFDPLMMHVKSICIDYDIDMPDMSARYKTATDRTCQQKDVLTVEHHYHIDIFNAAIDFQLAELNDRFNERVVELLVLSSALDPKDGFKSFNVDHICTLAEKFYPDDFTYQERHYLRLQLEHYKFDVPRQQKFQNMTTISELCRGLVETKKSESYHLIKRLIHLVATLPVTTATAERAFSALKHVKTDLRNKMEDDFLADSIIMYIERDLVQDIDSDSIIDDFYSVKHRSVGRAFYSQPIHLWDNDTGSLTDFITHFSFVISATNLTAVGDGLAFFLSPMNATLPVSSGGGYLGLFESSIALNDTDNQIVAVEFDTFLNSWDPSMNHVGIDVNSIQSVATLTWNTSLANNETANAWVNCDFHYHNIKCLSNIRGESGFRRKL</sequence>
<proteinExistence type="predicted"/>
<keyword evidence="2" id="KW-1185">Reference proteome</keyword>
<evidence type="ECO:0000313" key="1">
    <source>
        <dbReference type="EMBL" id="KAI8540900.1"/>
    </source>
</evidence>
<dbReference type="Proteomes" id="UP001062846">
    <property type="component" value="Chromosome 8"/>
</dbReference>
<organism evidence="1 2">
    <name type="scientific">Rhododendron molle</name>
    <name type="common">Chinese azalea</name>
    <name type="synonym">Azalea mollis</name>
    <dbReference type="NCBI Taxonomy" id="49168"/>
    <lineage>
        <taxon>Eukaryota</taxon>
        <taxon>Viridiplantae</taxon>
        <taxon>Streptophyta</taxon>
        <taxon>Embryophyta</taxon>
        <taxon>Tracheophyta</taxon>
        <taxon>Spermatophyta</taxon>
        <taxon>Magnoliopsida</taxon>
        <taxon>eudicotyledons</taxon>
        <taxon>Gunneridae</taxon>
        <taxon>Pentapetalae</taxon>
        <taxon>asterids</taxon>
        <taxon>Ericales</taxon>
        <taxon>Ericaceae</taxon>
        <taxon>Ericoideae</taxon>
        <taxon>Rhodoreae</taxon>
        <taxon>Rhododendron</taxon>
    </lineage>
</organism>
<name>A0ACC0MJ49_RHOML</name>
<comment type="caution">
    <text evidence="1">The sequence shown here is derived from an EMBL/GenBank/DDBJ whole genome shotgun (WGS) entry which is preliminary data.</text>
</comment>
<gene>
    <name evidence="1" type="ORF">RHMOL_Rhmol08G0021200</name>
</gene>
<evidence type="ECO:0000313" key="2">
    <source>
        <dbReference type="Proteomes" id="UP001062846"/>
    </source>
</evidence>
<accession>A0ACC0MJ49</accession>
<protein>
    <submittedName>
        <fullName evidence="1">Uncharacterized protein</fullName>
    </submittedName>
</protein>
<dbReference type="EMBL" id="CM046395">
    <property type="protein sequence ID" value="KAI8540900.1"/>
    <property type="molecule type" value="Genomic_DNA"/>
</dbReference>
<reference evidence="1" key="1">
    <citation type="submission" date="2022-02" db="EMBL/GenBank/DDBJ databases">
        <title>Plant Genome Project.</title>
        <authorList>
            <person name="Zhang R.-G."/>
        </authorList>
    </citation>
    <scope>NUCLEOTIDE SEQUENCE</scope>
    <source>
        <strain evidence="1">AT1</strain>
    </source>
</reference>